<dbReference type="InterPro" id="IPR013087">
    <property type="entry name" value="Znf_C2H2_type"/>
</dbReference>
<dbReference type="AlphaFoldDB" id="A0A9P5YZY0"/>
<evidence type="ECO:0000313" key="4">
    <source>
        <dbReference type="Proteomes" id="UP000807469"/>
    </source>
</evidence>
<dbReference type="EMBL" id="MU155251">
    <property type="protein sequence ID" value="KAF9477765.1"/>
    <property type="molecule type" value="Genomic_DNA"/>
</dbReference>
<proteinExistence type="predicted"/>
<feature type="domain" description="C2H2-type" evidence="2">
    <location>
        <begin position="70"/>
        <end position="98"/>
    </location>
</feature>
<feature type="region of interest" description="Disordered" evidence="1">
    <location>
        <begin position="195"/>
        <end position="232"/>
    </location>
</feature>
<evidence type="ECO:0000313" key="3">
    <source>
        <dbReference type="EMBL" id="KAF9477765.1"/>
    </source>
</evidence>
<accession>A0A9P5YZY0</accession>
<organism evidence="3 4">
    <name type="scientific">Pholiota conissans</name>
    <dbReference type="NCBI Taxonomy" id="109636"/>
    <lineage>
        <taxon>Eukaryota</taxon>
        <taxon>Fungi</taxon>
        <taxon>Dikarya</taxon>
        <taxon>Basidiomycota</taxon>
        <taxon>Agaricomycotina</taxon>
        <taxon>Agaricomycetes</taxon>
        <taxon>Agaricomycetidae</taxon>
        <taxon>Agaricales</taxon>
        <taxon>Agaricineae</taxon>
        <taxon>Strophariaceae</taxon>
        <taxon>Pholiota</taxon>
    </lineage>
</organism>
<feature type="compositionally biased region" description="Polar residues" evidence="1">
    <location>
        <begin position="195"/>
        <end position="205"/>
    </location>
</feature>
<gene>
    <name evidence="3" type="ORF">BDN70DRAFT_880778</name>
</gene>
<comment type="caution">
    <text evidence="3">The sequence shown here is derived from an EMBL/GenBank/DDBJ whole genome shotgun (WGS) entry which is preliminary data.</text>
</comment>
<feature type="domain" description="C2H2-type" evidence="2">
    <location>
        <begin position="39"/>
        <end position="58"/>
    </location>
</feature>
<keyword evidence="4" id="KW-1185">Reference proteome</keyword>
<dbReference type="SMART" id="SM00355">
    <property type="entry name" value="ZnF_C2H2"/>
    <property type="match status" value="3"/>
</dbReference>
<evidence type="ECO:0000256" key="1">
    <source>
        <dbReference type="SAM" id="MobiDB-lite"/>
    </source>
</evidence>
<dbReference type="Proteomes" id="UP000807469">
    <property type="component" value="Unassembled WGS sequence"/>
</dbReference>
<sequence>MHTSVVKLRPETIVDLAKDVIRPAGWSCEWNIAALQKPVQCKIVLNSWNAYLQHLLRHCRQSKGPHGKDLACRLPRCNIPAGLTISSYPELARHVQTHLSRAQLMCPIKDCSSYGFTRPALLEDHFRETHADFINMEVPKSSPFLLPTWRPFLPDRSVKPPALPKTILPGTILIPPIRGTVRRATLESQESLDSIESFMGSQSLSPRKRPRKQLDMHEPEPEEEPEPNFFFDDLPEFDRKLEDIAVIRPIGPLLDVARPQDILDPKEFGNRPLKGTILYDNFVRIHGLEGDDESEEEEEGEG</sequence>
<dbReference type="OrthoDB" id="2576496at2759"/>
<name>A0A9P5YZY0_9AGAR</name>
<reference evidence="3" key="1">
    <citation type="submission" date="2020-11" db="EMBL/GenBank/DDBJ databases">
        <authorList>
            <consortium name="DOE Joint Genome Institute"/>
            <person name="Ahrendt S."/>
            <person name="Riley R."/>
            <person name="Andreopoulos W."/>
            <person name="Labutti K."/>
            <person name="Pangilinan J."/>
            <person name="Ruiz-Duenas F.J."/>
            <person name="Barrasa J.M."/>
            <person name="Sanchez-Garcia M."/>
            <person name="Camarero S."/>
            <person name="Miyauchi S."/>
            <person name="Serrano A."/>
            <person name="Linde D."/>
            <person name="Babiker R."/>
            <person name="Drula E."/>
            <person name="Ayuso-Fernandez I."/>
            <person name="Pacheco R."/>
            <person name="Padilla G."/>
            <person name="Ferreira P."/>
            <person name="Barriuso J."/>
            <person name="Kellner H."/>
            <person name="Castanera R."/>
            <person name="Alfaro M."/>
            <person name="Ramirez L."/>
            <person name="Pisabarro A.G."/>
            <person name="Kuo A."/>
            <person name="Tritt A."/>
            <person name="Lipzen A."/>
            <person name="He G."/>
            <person name="Yan M."/>
            <person name="Ng V."/>
            <person name="Cullen D."/>
            <person name="Martin F."/>
            <person name="Rosso M.-N."/>
            <person name="Henrissat B."/>
            <person name="Hibbett D."/>
            <person name="Martinez A.T."/>
            <person name="Grigoriev I.V."/>
        </authorList>
    </citation>
    <scope>NUCLEOTIDE SEQUENCE</scope>
    <source>
        <strain evidence="3">CIRM-BRFM 674</strain>
    </source>
</reference>
<evidence type="ECO:0000259" key="2">
    <source>
        <dbReference type="SMART" id="SM00355"/>
    </source>
</evidence>
<protein>
    <recommendedName>
        <fullName evidence="2">C2H2-type domain-containing protein</fullName>
    </recommendedName>
</protein>
<feature type="domain" description="C2H2-type" evidence="2">
    <location>
        <begin position="104"/>
        <end position="130"/>
    </location>
</feature>